<comment type="caution">
    <text evidence="1">The sequence shown here is derived from an EMBL/GenBank/DDBJ whole genome shotgun (WGS) entry which is preliminary data.</text>
</comment>
<evidence type="ECO:0008006" key="3">
    <source>
        <dbReference type="Google" id="ProtNLM"/>
    </source>
</evidence>
<evidence type="ECO:0000313" key="1">
    <source>
        <dbReference type="EMBL" id="MFB5737866.1"/>
    </source>
</evidence>
<proteinExistence type="predicted"/>
<name>A0ABV5BRC7_9LEPT</name>
<dbReference type="RefSeq" id="WP_375517458.1">
    <property type="nucleotide sequence ID" value="NZ_JBHILI010000026.1"/>
</dbReference>
<dbReference type="EMBL" id="JBHILJ010000009">
    <property type="protein sequence ID" value="MFB5737866.1"/>
    <property type="molecule type" value="Genomic_DNA"/>
</dbReference>
<dbReference type="Proteomes" id="UP001580391">
    <property type="component" value="Unassembled WGS sequence"/>
</dbReference>
<organism evidence="1 2">
    <name type="scientific">Leptospira wolffii</name>
    <dbReference type="NCBI Taxonomy" id="409998"/>
    <lineage>
        <taxon>Bacteria</taxon>
        <taxon>Pseudomonadati</taxon>
        <taxon>Spirochaetota</taxon>
        <taxon>Spirochaetia</taxon>
        <taxon>Leptospirales</taxon>
        <taxon>Leptospiraceae</taxon>
        <taxon>Leptospira</taxon>
    </lineage>
</organism>
<evidence type="ECO:0000313" key="2">
    <source>
        <dbReference type="Proteomes" id="UP001580391"/>
    </source>
</evidence>
<sequence length="59" mass="6675">MRAKEEKSHLKVIQVDETQLKKDLSELVRGSVEETLNALLTRKQTNSAKPPSMKGIQIK</sequence>
<keyword evidence="2" id="KW-1185">Reference proteome</keyword>
<gene>
    <name evidence="1" type="ORF">ACE5IX_15180</name>
</gene>
<protein>
    <recommendedName>
        <fullName evidence="3">CopG family transcriptional regulator</fullName>
    </recommendedName>
</protein>
<accession>A0ABV5BRC7</accession>
<reference evidence="1 2" key="1">
    <citation type="submission" date="2024-09" db="EMBL/GenBank/DDBJ databases">
        <title>Taxonomic and Genotyping Characterization of Leptospira Strains isolated from Multiple Sources in Colombia highlights the importance of intermediate species.</title>
        <authorList>
            <person name="Torres Higuera L."/>
            <person name="Rojas Tapias D."/>
            <person name="Jimenez Velasquez S."/>
            <person name="Renjifo Ibanez C."/>
        </authorList>
    </citation>
    <scope>NUCLEOTIDE SEQUENCE [LARGE SCALE GENOMIC DNA]</scope>
    <source>
        <strain evidence="1 2">Lep080</strain>
    </source>
</reference>